<dbReference type="PANTHER" id="PTHR43065">
    <property type="entry name" value="SENSOR HISTIDINE KINASE"/>
    <property type="match status" value="1"/>
</dbReference>
<dbReference type="EC" id="2.7.13.3" evidence="3"/>
<evidence type="ECO:0000259" key="9">
    <source>
        <dbReference type="PROSITE" id="PS50109"/>
    </source>
</evidence>
<dbReference type="Gene3D" id="3.30.450.40">
    <property type="match status" value="1"/>
</dbReference>
<evidence type="ECO:0000256" key="1">
    <source>
        <dbReference type="ARBA" id="ARBA00000085"/>
    </source>
</evidence>
<evidence type="ECO:0000259" key="10">
    <source>
        <dbReference type="PROSITE" id="PS50110"/>
    </source>
</evidence>
<evidence type="ECO:0000256" key="5">
    <source>
        <dbReference type="ARBA" id="ARBA00022679"/>
    </source>
</evidence>
<organism evidence="12 13">
    <name type="scientific">Desulfonema ishimotonii</name>
    <dbReference type="NCBI Taxonomy" id="45657"/>
    <lineage>
        <taxon>Bacteria</taxon>
        <taxon>Pseudomonadati</taxon>
        <taxon>Thermodesulfobacteriota</taxon>
        <taxon>Desulfobacteria</taxon>
        <taxon>Desulfobacterales</taxon>
        <taxon>Desulfococcaceae</taxon>
        <taxon>Desulfonema</taxon>
    </lineage>
</organism>
<dbReference type="InterPro" id="IPR036890">
    <property type="entry name" value="HATPase_C_sf"/>
</dbReference>
<dbReference type="InterPro" id="IPR000014">
    <property type="entry name" value="PAS"/>
</dbReference>
<dbReference type="Pfam" id="PF13188">
    <property type="entry name" value="PAS_8"/>
    <property type="match status" value="1"/>
</dbReference>
<feature type="modified residue" description="4-aspartylphosphate" evidence="7">
    <location>
        <position position="857"/>
    </location>
</feature>
<evidence type="ECO:0000256" key="7">
    <source>
        <dbReference type="PROSITE-ProRule" id="PRU00169"/>
    </source>
</evidence>
<proteinExistence type="predicted"/>
<dbReference type="InterPro" id="IPR003661">
    <property type="entry name" value="HisK_dim/P_dom"/>
</dbReference>
<feature type="transmembrane region" description="Helical" evidence="8">
    <location>
        <begin position="152"/>
        <end position="176"/>
    </location>
</feature>
<dbReference type="Gene3D" id="6.10.340.10">
    <property type="match status" value="1"/>
</dbReference>
<dbReference type="Gene3D" id="1.10.287.130">
    <property type="match status" value="1"/>
</dbReference>
<keyword evidence="8" id="KW-0472">Membrane</keyword>
<evidence type="ECO:0000259" key="11">
    <source>
        <dbReference type="PROSITE" id="PS50885"/>
    </source>
</evidence>
<dbReference type="PANTHER" id="PTHR43065:SF42">
    <property type="entry name" value="TWO-COMPONENT SENSOR PPRA"/>
    <property type="match status" value="1"/>
</dbReference>
<comment type="subcellular location">
    <subcellularLocation>
        <location evidence="2">Membrane</location>
    </subcellularLocation>
</comment>
<sequence length="934" mass="104746">MESDRVSENAPHITRERSISNHLALSLGGGVFAGVGILLTIVVVIYSWEMRKELEQKADEYIVRLSGILVSSIWNFDTKNVETIGREFAHNELVGDIRITDAYGKVLFEAHKSSEKSAFKIAKSREIIYKKQVIGYAEISLSLDKYREYLAWLARLTGLMLIGAVLGIFLATGYLLRIFLRKPLADLYHGMKRLAQGDFSYRFGRARRKEFSGIIRQFREMARKVKAREDDLVEANQVLKEEIAERKRVEAINRALLEISNAVNTTHNLDELYRIIHKALGQIIDTTNFFIALYDRDARSIAFPYYTDTRDREFPDIKDFTETGSLTGGVIMARRPILLRESELAERDGEGRIEGTVPRIWIGAPLLVRDEVVGVMAAQSYSDPERYDEDDLTILASVSGQVAIAIERKRAEAALKESESKFKNLFELSPQGIALTEFDTGSLVDVSREFCRMTRLEKGAVIGKSAIDLGFWDQGARDAAFERLKAHGEIRGMEMSFQLEGGDICHTMMSAKIIRMGDRSLILNTILDVTEYKKALEEKAELQERLTRSKKMEALGILAGGVAHDLNNILSGVVSYPDLLLMNLDEESPLRQPITVIRESGLRAAAVVSDLLTLARGVASTRATMSLNPIIGEYLGSPEFSDIQTRYPGVCTKTRPDSSLLNIRCSSFHIRKILMNLVANAYEAIGETGEVIITTENLYLDRTLRVYDEIPPGEYVLLRVSDNGPGIPEKNLHRIFEPFYTRKTMGRSGTGLGLAVVWNTIHDHEGYIDVESSPRGTAFYLYFPVDRKPEANQKPRVNPEVYAGKGESVLVVDDEENQRMIACEMLRQLGYRSDAVGSGEAAVEHVRHHPADLILVDMVMPGGINGRETCQEIARLYPGQKAIIASGYAENAEFRAARQMGVGQYLKKPYTLEAISLAVRTELDRQRCTKRTMG</sequence>
<dbReference type="EMBL" id="BEXT01000001">
    <property type="protein sequence ID" value="GBC62094.1"/>
    <property type="molecule type" value="Genomic_DNA"/>
</dbReference>
<dbReference type="Pfam" id="PF02518">
    <property type="entry name" value="HATPase_c"/>
    <property type="match status" value="1"/>
</dbReference>
<dbReference type="CDD" id="cd00082">
    <property type="entry name" value="HisKA"/>
    <property type="match status" value="1"/>
</dbReference>
<dbReference type="SMART" id="SM00388">
    <property type="entry name" value="HisKA"/>
    <property type="match status" value="1"/>
</dbReference>
<evidence type="ECO:0000313" key="13">
    <source>
        <dbReference type="Proteomes" id="UP000288096"/>
    </source>
</evidence>
<dbReference type="SMART" id="SM00448">
    <property type="entry name" value="REC"/>
    <property type="match status" value="1"/>
</dbReference>
<keyword evidence="13" id="KW-1185">Reference proteome</keyword>
<evidence type="ECO:0000256" key="3">
    <source>
        <dbReference type="ARBA" id="ARBA00012438"/>
    </source>
</evidence>
<dbReference type="SUPFAM" id="SSF55781">
    <property type="entry name" value="GAF domain-like"/>
    <property type="match status" value="1"/>
</dbReference>
<dbReference type="SUPFAM" id="SSF55874">
    <property type="entry name" value="ATPase domain of HSP90 chaperone/DNA topoisomerase II/histidine kinase"/>
    <property type="match status" value="1"/>
</dbReference>
<gene>
    <name evidence="12" type="ORF">DENIS_3057</name>
</gene>
<feature type="domain" description="Histidine kinase" evidence="9">
    <location>
        <begin position="561"/>
        <end position="787"/>
    </location>
</feature>
<evidence type="ECO:0000256" key="2">
    <source>
        <dbReference type="ARBA" id="ARBA00004370"/>
    </source>
</evidence>
<dbReference type="CDD" id="cd00156">
    <property type="entry name" value="REC"/>
    <property type="match status" value="1"/>
</dbReference>
<feature type="domain" description="HAMP" evidence="11">
    <location>
        <begin position="178"/>
        <end position="230"/>
    </location>
</feature>
<dbReference type="PROSITE" id="PS50885">
    <property type="entry name" value="HAMP"/>
    <property type="match status" value="1"/>
</dbReference>
<dbReference type="InterPro" id="IPR011006">
    <property type="entry name" value="CheY-like_superfamily"/>
</dbReference>
<dbReference type="GO" id="GO:0016020">
    <property type="term" value="C:membrane"/>
    <property type="evidence" value="ECO:0007669"/>
    <property type="project" value="UniProtKB-SubCell"/>
</dbReference>
<evidence type="ECO:0000256" key="8">
    <source>
        <dbReference type="SAM" id="Phobius"/>
    </source>
</evidence>
<dbReference type="CDD" id="cd06225">
    <property type="entry name" value="HAMP"/>
    <property type="match status" value="1"/>
</dbReference>
<comment type="caution">
    <text evidence="12">The sequence shown here is derived from an EMBL/GenBank/DDBJ whole genome shotgun (WGS) entry which is preliminary data.</text>
</comment>
<dbReference type="SMART" id="SM00065">
    <property type="entry name" value="GAF"/>
    <property type="match status" value="1"/>
</dbReference>
<dbReference type="OrthoDB" id="9813024at2"/>
<dbReference type="Gene3D" id="3.30.450.20">
    <property type="entry name" value="PAS domain"/>
    <property type="match status" value="1"/>
</dbReference>
<dbReference type="SUPFAM" id="SSF52172">
    <property type="entry name" value="CheY-like"/>
    <property type="match status" value="1"/>
</dbReference>
<dbReference type="Gene3D" id="3.30.565.10">
    <property type="entry name" value="Histidine kinase-like ATPase, C-terminal domain"/>
    <property type="match status" value="1"/>
</dbReference>
<dbReference type="InterPro" id="IPR035965">
    <property type="entry name" value="PAS-like_dom_sf"/>
</dbReference>
<feature type="transmembrane region" description="Helical" evidence="8">
    <location>
        <begin position="23"/>
        <end position="48"/>
    </location>
</feature>
<dbReference type="InterPro" id="IPR001789">
    <property type="entry name" value="Sig_transdc_resp-reg_receiver"/>
</dbReference>
<dbReference type="NCBIfam" id="TIGR00229">
    <property type="entry name" value="sensory_box"/>
    <property type="match status" value="1"/>
</dbReference>
<keyword evidence="8" id="KW-1133">Transmembrane helix</keyword>
<name>A0A401FYQ6_9BACT</name>
<keyword evidence="8" id="KW-0812">Transmembrane</keyword>
<dbReference type="InterPro" id="IPR036097">
    <property type="entry name" value="HisK_dim/P_sf"/>
</dbReference>
<dbReference type="SMART" id="SM00387">
    <property type="entry name" value="HATPase_c"/>
    <property type="match status" value="1"/>
</dbReference>
<dbReference type="SUPFAM" id="SSF158472">
    <property type="entry name" value="HAMP domain-like"/>
    <property type="match status" value="1"/>
</dbReference>
<dbReference type="InterPro" id="IPR003018">
    <property type="entry name" value="GAF"/>
</dbReference>
<dbReference type="GO" id="GO:0000155">
    <property type="term" value="F:phosphorelay sensor kinase activity"/>
    <property type="evidence" value="ECO:0007669"/>
    <property type="project" value="InterPro"/>
</dbReference>
<dbReference type="PROSITE" id="PS50109">
    <property type="entry name" value="HIS_KIN"/>
    <property type="match status" value="1"/>
</dbReference>
<feature type="domain" description="Response regulatory" evidence="10">
    <location>
        <begin position="808"/>
        <end position="923"/>
    </location>
</feature>
<evidence type="ECO:0000256" key="4">
    <source>
        <dbReference type="ARBA" id="ARBA00022553"/>
    </source>
</evidence>
<accession>A0A401FYQ6</accession>
<comment type="catalytic activity">
    <reaction evidence="1">
        <text>ATP + protein L-histidine = ADP + protein N-phospho-L-histidine.</text>
        <dbReference type="EC" id="2.7.13.3"/>
    </reaction>
</comment>
<dbReference type="InterPro" id="IPR003594">
    <property type="entry name" value="HATPase_dom"/>
</dbReference>
<dbReference type="Proteomes" id="UP000288096">
    <property type="component" value="Unassembled WGS sequence"/>
</dbReference>
<protein>
    <recommendedName>
        <fullName evidence="3">histidine kinase</fullName>
        <ecNumber evidence="3">2.7.13.3</ecNumber>
    </recommendedName>
</protein>
<dbReference type="RefSeq" id="WP_124329299.1">
    <property type="nucleotide sequence ID" value="NZ_BEXT01000001.1"/>
</dbReference>
<reference evidence="13" key="2">
    <citation type="submission" date="2019-01" db="EMBL/GenBank/DDBJ databases">
        <title>Genome sequence of Desulfonema ishimotonii strain Tokyo 01.</title>
        <authorList>
            <person name="Fukui M."/>
        </authorList>
    </citation>
    <scope>NUCLEOTIDE SEQUENCE [LARGE SCALE GENOMIC DNA]</scope>
    <source>
        <strain evidence="13">Tokyo 01</strain>
    </source>
</reference>
<dbReference type="InterPro" id="IPR005467">
    <property type="entry name" value="His_kinase_dom"/>
</dbReference>
<dbReference type="InterPro" id="IPR029016">
    <property type="entry name" value="GAF-like_dom_sf"/>
</dbReference>
<dbReference type="SUPFAM" id="SSF47384">
    <property type="entry name" value="Homodimeric domain of signal transducing histidine kinase"/>
    <property type="match status" value="1"/>
</dbReference>
<dbReference type="SUPFAM" id="SSF55785">
    <property type="entry name" value="PYP-like sensor domain (PAS domain)"/>
    <property type="match status" value="1"/>
</dbReference>
<evidence type="ECO:0000313" key="12">
    <source>
        <dbReference type="EMBL" id="GBC62094.1"/>
    </source>
</evidence>
<dbReference type="Pfam" id="PF13185">
    <property type="entry name" value="GAF_2"/>
    <property type="match status" value="1"/>
</dbReference>
<dbReference type="Gene3D" id="3.40.50.2300">
    <property type="match status" value="1"/>
</dbReference>
<evidence type="ECO:0000256" key="6">
    <source>
        <dbReference type="ARBA" id="ARBA00022777"/>
    </source>
</evidence>
<keyword evidence="4 7" id="KW-0597">Phosphoprotein</keyword>
<dbReference type="AlphaFoldDB" id="A0A401FYQ6"/>
<keyword evidence="6" id="KW-0418">Kinase</keyword>
<reference evidence="13" key="1">
    <citation type="submission" date="2017-11" db="EMBL/GenBank/DDBJ databases">
        <authorList>
            <person name="Watanabe M."/>
            <person name="Kojima H."/>
        </authorList>
    </citation>
    <scope>NUCLEOTIDE SEQUENCE [LARGE SCALE GENOMIC DNA]</scope>
    <source>
        <strain evidence="13">Tokyo 01</strain>
    </source>
</reference>
<dbReference type="Pfam" id="PF00072">
    <property type="entry name" value="Response_reg"/>
    <property type="match status" value="1"/>
</dbReference>
<dbReference type="InterPro" id="IPR004358">
    <property type="entry name" value="Sig_transdc_His_kin-like_C"/>
</dbReference>
<dbReference type="PRINTS" id="PR00344">
    <property type="entry name" value="BCTRLSENSOR"/>
</dbReference>
<dbReference type="InterPro" id="IPR003660">
    <property type="entry name" value="HAMP_dom"/>
</dbReference>
<dbReference type="PROSITE" id="PS50110">
    <property type="entry name" value="RESPONSE_REGULATORY"/>
    <property type="match status" value="1"/>
</dbReference>
<keyword evidence="5" id="KW-0808">Transferase</keyword>